<feature type="transmembrane region" description="Helical" evidence="2">
    <location>
        <begin position="228"/>
        <end position="250"/>
    </location>
</feature>
<dbReference type="EnsemblBacteria" id="ACB07313">
    <property type="protein sequence ID" value="ACB07313"/>
    <property type="gene ID" value="Kcr_0560"/>
</dbReference>
<dbReference type="STRING" id="374847.Kcr_0560"/>
<feature type="transmembrane region" description="Helical" evidence="2">
    <location>
        <begin position="413"/>
        <end position="434"/>
    </location>
</feature>
<dbReference type="eggNOG" id="arCOG02264">
    <property type="taxonomic scope" value="Archaea"/>
</dbReference>
<dbReference type="PANTHER" id="PTHR20992:SF9">
    <property type="entry name" value="AT15442P-RELATED"/>
    <property type="match status" value="1"/>
</dbReference>
<evidence type="ECO:0000256" key="1">
    <source>
        <dbReference type="SAM" id="Coils"/>
    </source>
</evidence>
<feature type="transmembrane region" description="Helical" evidence="2">
    <location>
        <begin position="507"/>
        <end position="525"/>
    </location>
</feature>
<feature type="transmembrane region" description="Helical" evidence="2">
    <location>
        <begin position="598"/>
        <end position="617"/>
    </location>
</feature>
<gene>
    <name evidence="3" type="ordered locus">Kcr_0560</name>
</gene>
<dbReference type="Pfam" id="PF04087">
    <property type="entry name" value="DUF389"/>
    <property type="match status" value="1"/>
</dbReference>
<proteinExistence type="predicted"/>
<keyword evidence="2" id="KW-0472">Membrane</keyword>
<keyword evidence="1" id="KW-0175">Coiled coil</keyword>
<evidence type="ECO:0000313" key="3">
    <source>
        <dbReference type="EMBL" id="ACB07313.1"/>
    </source>
</evidence>
<keyword evidence="2" id="KW-0812">Transmembrane</keyword>
<feature type="transmembrane region" description="Helical" evidence="2">
    <location>
        <begin position="440"/>
        <end position="463"/>
    </location>
</feature>
<feature type="transmembrane region" description="Helical" evidence="2">
    <location>
        <begin position="349"/>
        <end position="367"/>
    </location>
</feature>
<evidence type="ECO:0000256" key="2">
    <source>
        <dbReference type="SAM" id="Phobius"/>
    </source>
</evidence>
<protein>
    <recommendedName>
        <fullName evidence="5">DUF389 domain-containing protein</fullName>
    </recommendedName>
</protein>
<feature type="transmembrane region" description="Helical" evidence="2">
    <location>
        <begin position="313"/>
        <end position="337"/>
    </location>
</feature>
<dbReference type="HOGENOM" id="CLU_436571_0_0_2"/>
<dbReference type="PANTHER" id="PTHR20992">
    <property type="entry name" value="AT15442P-RELATED"/>
    <property type="match status" value="1"/>
</dbReference>
<accession>B1L4D4</accession>
<feature type="transmembrane region" description="Helical" evidence="2">
    <location>
        <begin position="560"/>
        <end position="578"/>
    </location>
</feature>
<dbReference type="Proteomes" id="UP000001686">
    <property type="component" value="Chromosome"/>
</dbReference>
<sequence length="626" mass="69647">MGFNGESLYKTHPQFSSMRVLLLLILFIPILSAGAQPQLHVPEWIEGGYYDLELEMPFNGSIHVKATLMKDLNALDELSLVSSAGRVNLRMKFPSEPGEYTLKISLTELNLSMLYRIYVAPSPNSLANLSSKLLKFEASYSRVSKLLENASYFDEERKTLYEKFGNLSRLVIERRSPENASLLFINISNSIDELSEKLLKVSGYEAFLWSSLVPLESFLELPPETHEFWAKLFSAMLLLLLILVFLYPLYMSYPELKSKLESKDPEIYERTEKLIKKAEKEMESLKDSKEYLRLILASVLASIGLMTDNLIAIIASMFLSSLMGDIIAFAILLSLHGSSSRGSLQEREIIKGISLIILTSFFIAWIGRSFVPLQAKSQLLTMASPNLVDLIMATCAGIIGAQSLIYREEIGDLIASALAITLVPPASAVGISIAMMDPAIFSGSLALLLVNFIALMTTGYVLARVYLMIPAFRNINASEFFKLWRVLMGLREGESLREVATSLTRRVSWIALILIISLIFAFLITSASPHISSLHKASINMISPILIAISSIIPFQIPEWTQLAICLILAPLSFIYMLRAAREFRENGGSNSSKRSKVIAGLKVLTLFILSCSPPVICWGSTYSGR</sequence>
<reference evidence="3 4" key="1">
    <citation type="journal article" date="2008" name="Proc. Natl. Acad. Sci. U.S.A.">
        <title>A korarchaeal genome reveals new insights into the evolution of the Archaea.</title>
        <authorList>
            <person name="Elkins J.G."/>
            <person name="Podar M."/>
            <person name="Graham D.E."/>
            <person name="Makarova K.S."/>
            <person name="Wolf Y."/>
            <person name="Randau L."/>
            <person name="Hedlund B.P."/>
            <person name="Brochier-Armanet C."/>
            <person name="Kunin V."/>
            <person name="Anderson I."/>
            <person name="Lapidus A."/>
            <person name="Goltsman E."/>
            <person name="Barry K."/>
            <person name="Koonin E.V."/>
            <person name="Hugenholtz P."/>
            <person name="Kyrpides N."/>
            <person name="Wanner G."/>
            <person name="Richardson P."/>
            <person name="Keller M."/>
            <person name="Stetter K.O."/>
        </authorList>
    </citation>
    <scope>NUCLEOTIDE SEQUENCE [LARGE SCALE GENOMIC DNA]</scope>
    <source>
        <strain evidence="4">OPF8</strain>
    </source>
</reference>
<organism evidence="3 4">
    <name type="scientific">Korarchaeum cryptofilum (strain OPF8)</name>
    <dbReference type="NCBI Taxonomy" id="374847"/>
    <lineage>
        <taxon>Archaea</taxon>
        <taxon>Thermoproteota</taxon>
        <taxon>Candidatus Korarchaeia</taxon>
        <taxon>Candidatus Korarchaeales</taxon>
        <taxon>Candidatus Korarchaeaceae</taxon>
        <taxon>Candidatus Korarchaeum</taxon>
    </lineage>
</organism>
<feature type="coiled-coil region" evidence="1">
    <location>
        <begin position="268"/>
        <end position="295"/>
    </location>
</feature>
<dbReference type="EMBL" id="CP000968">
    <property type="protein sequence ID" value="ACB07313.1"/>
    <property type="molecule type" value="Genomic_DNA"/>
</dbReference>
<evidence type="ECO:0008006" key="5">
    <source>
        <dbReference type="Google" id="ProtNLM"/>
    </source>
</evidence>
<dbReference type="AlphaFoldDB" id="B1L4D4"/>
<dbReference type="InParanoid" id="B1L4D4"/>
<dbReference type="KEGG" id="kcr:Kcr_0560"/>
<dbReference type="InterPro" id="IPR005240">
    <property type="entry name" value="DUF389"/>
</dbReference>
<keyword evidence="2" id="KW-1133">Transmembrane helix</keyword>
<name>B1L4D4_KORCO</name>
<feature type="transmembrane region" description="Helical" evidence="2">
    <location>
        <begin position="387"/>
        <end position="406"/>
    </location>
</feature>
<evidence type="ECO:0000313" key="4">
    <source>
        <dbReference type="Proteomes" id="UP000001686"/>
    </source>
</evidence>
<keyword evidence="4" id="KW-1185">Reference proteome</keyword>